<dbReference type="Pfam" id="PF04892">
    <property type="entry name" value="VanZ"/>
    <property type="match status" value="1"/>
</dbReference>
<feature type="transmembrane region" description="Helical" evidence="1">
    <location>
        <begin position="101"/>
        <end position="122"/>
    </location>
</feature>
<feature type="transmembrane region" description="Helical" evidence="1">
    <location>
        <begin position="327"/>
        <end position="345"/>
    </location>
</feature>
<evidence type="ECO:0000313" key="4">
    <source>
        <dbReference type="Proteomes" id="UP001629214"/>
    </source>
</evidence>
<organism evidence="3 4">
    <name type="scientific">Herbaspirillum rhizosphaerae</name>
    <dbReference type="NCBI Taxonomy" id="346179"/>
    <lineage>
        <taxon>Bacteria</taxon>
        <taxon>Pseudomonadati</taxon>
        <taxon>Pseudomonadota</taxon>
        <taxon>Betaproteobacteria</taxon>
        <taxon>Burkholderiales</taxon>
        <taxon>Oxalobacteraceae</taxon>
        <taxon>Herbaspirillum</taxon>
    </lineage>
</organism>
<feature type="transmembrane region" description="Helical" evidence="1">
    <location>
        <begin position="257"/>
        <end position="277"/>
    </location>
</feature>
<comment type="caution">
    <text evidence="3">The sequence shown here is derived from an EMBL/GenBank/DDBJ whole genome shotgun (WGS) entry which is preliminary data.</text>
</comment>
<dbReference type="Proteomes" id="UP001629214">
    <property type="component" value="Unassembled WGS sequence"/>
</dbReference>
<gene>
    <name evidence="3" type="ORF">PQR63_17050</name>
</gene>
<proteinExistence type="predicted"/>
<name>A0ABW8ZD72_9BURK</name>
<keyword evidence="4" id="KW-1185">Reference proteome</keyword>
<feature type="transmembrane region" description="Helical" evidence="1">
    <location>
        <begin position="199"/>
        <end position="221"/>
    </location>
</feature>
<feature type="transmembrane region" description="Helical" evidence="1">
    <location>
        <begin position="41"/>
        <end position="60"/>
    </location>
</feature>
<evidence type="ECO:0000259" key="2">
    <source>
        <dbReference type="Pfam" id="PF04892"/>
    </source>
</evidence>
<evidence type="ECO:0000313" key="3">
    <source>
        <dbReference type="EMBL" id="MFL9880111.1"/>
    </source>
</evidence>
<feature type="transmembrane region" description="Helical" evidence="1">
    <location>
        <begin position="289"/>
        <end position="307"/>
    </location>
</feature>
<keyword evidence="1" id="KW-0472">Membrane</keyword>
<protein>
    <submittedName>
        <fullName evidence="3">VanZ family protein</fullName>
    </submittedName>
</protein>
<keyword evidence="1" id="KW-1133">Transmembrane helix</keyword>
<reference evidence="3 4" key="1">
    <citation type="journal article" date="2024" name="Chem. Sci.">
        <title>Discovery of megapolipeptins by genome mining of a Burkholderiales bacteria collection.</title>
        <authorList>
            <person name="Paulo B.S."/>
            <person name="Recchia M.J.J."/>
            <person name="Lee S."/>
            <person name="Fergusson C.H."/>
            <person name="Romanowski S.B."/>
            <person name="Hernandez A."/>
            <person name="Krull N."/>
            <person name="Liu D.Y."/>
            <person name="Cavanagh H."/>
            <person name="Bos A."/>
            <person name="Gray C.A."/>
            <person name="Murphy B.T."/>
            <person name="Linington R.G."/>
            <person name="Eustaquio A.S."/>
        </authorList>
    </citation>
    <scope>NUCLEOTIDE SEQUENCE [LARGE SCALE GENOMIC DNA]</scope>
    <source>
        <strain evidence="3 4">RL21-008-BIB-B</strain>
    </source>
</reference>
<keyword evidence="1" id="KW-0812">Transmembrane</keyword>
<feature type="transmembrane region" description="Helical" evidence="1">
    <location>
        <begin position="233"/>
        <end position="251"/>
    </location>
</feature>
<feature type="domain" description="VanZ-like" evidence="2">
    <location>
        <begin position="10"/>
        <end position="113"/>
    </location>
</feature>
<sequence length="356" mass="39719">MYTLLIVYASWYPFTGWRDMGLQPWDYLWARLPYYWTGFDLWTNIVGYAPFGAFTVFALYPRIRSYWAVILSTIAGIALSVVMEGVQTYLPTRIPSNLDLITNSCGTLLGALLGAWTGRYFLRESRLLELRRRWFSREASRGLVVIGLWPLALIYPQNHLFGLGHLVPPLSSLLSDLLDTPIDLATWWTNSAQLTAEQYWLAEIIVTACGLTGAILTMLLLLRKQAPRNALTAFYLLAAVFIKSLACALFFAPENAFVWLTPGAAGGIIIGGLMLAGLSFAPPTAQRRIAGLALIFSLLATNAVPANPYFVSTLQTWVQGKFLNFDGAAQFLSVLWPFLALWFLYHPVHRKAAAPK</sequence>
<dbReference type="EMBL" id="JAQQFR010000011">
    <property type="protein sequence ID" value="MFL9880111.1"/>
    <property type="molecule type" value="Genomic_DNA"/>
</dbReference>
<feature type="transmembrane region" description="Helical" evidence="1">
    <location>
        <begin position="143"/>
        <end position="167"/>
    </location>
</feature>
<dbReference type="RefSeq" id="WP_408169311.1">
    <property type="nucleotide sequence ID" value="NZ_JAQQFR010000011.1"/>
</dbReference>
<accession>A0ABW8ZD72</accession>
<dbReference type="InterPro" id="IPR006976">
    <property type="entry name" value="VanZ-like"/>
</dbReference>
<evidence type="ECO:0000256" key="1">
    <source>
        <dbReference type="SAM" id="Phobius"/>
    </source>
</evidence>
<feature type="transmembrane region" description="Helical" evidence="1">
    <location>
        <begin position="67"/>
        <end position="89"/>
    </location>
</feature>